<organism evidence="1 2">
    <name type="scientific">Oedothorax gibbosus</name>
    <dbReference type="NCBI Taxonomy" id="931172"/>
    <lineage>
        <taxon>Eukaryota</taxon>
        <taxon>Metazoa</taxon>
        <taxon>Ecdysozoa</taxon>
        <taxon>Arthropoda</taxon>
        <taxon>Chelicerata</taxon>
        <taxon>Arachnida</taxon>
        <taxon>Araneae</taxon>
        <taxon>Araneomorphae</taxon>
        <taxon>Entelegynae</taxon>
        <taxon>Araneoidea</taxon>
        <taxon>Linyphiidae</taxon>
        <taxon>Erigoninae</taxon>
        <taxon>Oedothorax</taxon>
    </lineage>
</organism>
<evidence type="ECO:0000313" key="1">
    <source>
        <dbReference type="EMBL" id="KAG8182001.1"/>
    </source>
</evidence>
<reference evidence="1 2" key="1">
    <citation type="journal article" date="2022" name="Nat. Ecol. Evol.">
        <title>A masculinizing supergene underlies an exaggerated male reproductive morph in a spider.</title>
        <authorList>
            <person name="Hendrickx F."/>
            <person name="De Corte Z."/>
            <person name="Sonet G."/>
            <person name="Van Belleghem S.M."/>
            <person name="Kostlbacher S."/>
            <person name="Vangestel C."/>
        </authorList>
    </citation>
    <scope>NUCLEOTIDE SEQUENCE [LARGE SCALE GENOMIC DNA]</scope>
    <source>
        <strain evidence="1">W744_W776</strain>
    </source>
</reference>
<evidence type="ECO:0000313" key="2">
    <source>
        <dbReference type="Proteomes" id="UP000827092"/>
    </source>
</evidence>
<protein>
    <submittedName>
        <fullName evidence="1">Uncharacterized protein</fullName>
    </submittedName>
</protein>
<name>A0AAV6UD72_9ARAC</name>
<accession>A0AAV6UD72</accession>
<comment type="caution">
    <text evidence="1">The sequence shown here is derived from an EMBL/GenBank/DDBJ whole genome shotgun (WGS) entry which is preliminary data.</text>
</comment>
<gene>
    <name evidence="1" type="ORF">JTE90_012023</name>
</gene>
<proteinExistence type="predicted"/>
<dbReference type="EMBL" id="JAFNEN010000484">
    <property type="protein sequence ID" value="KAG8182001.1"/>
    <property type="molecule type" value="Genomic_DNA"/>
</dbReference>
<dbReference type="AlphaFoldDB" id="A0AAV6UD72"/>
<keyword evidence="2" id="KW-1185">Reference proteome</keyword>
<dbReference type="Proteomes" id="UP000827092">
    <property type="component" value="Unassembled WGS sequence"/>
</dbReference>
<sequence length="124" mass="14269">MTSRRFVYARLIGYPQYPSLWTSRYRFDTAKKPFDCLETGWGDVRTTLWRKWTHAGLVVAACFSLGHSKYRKSQLSSLECLPSSVSLRHHKTMNSFLPRNPVTFANLPSESLIHTEAPHTNPKV</sequence>